<name>A0A0A9FCG9_ARUDO</name>
<feature type="region of interest" description="Disordered" evidence="1">
    <location>
        <begin position="1"/>
        <end position="20"/>
    </location>
</feature>
<evidence type="ECO:0000313" key="2">
    <source>
        <dbReference type="EMBL" id="JAE07836.1"/>
    </source>
</evidence>
<accession>A0A0A9FCG9</accession>
<feature type="compositionally biased region" description="Basic and acidic residues" evidence="1">
    <location>
        <begin position="1"/>
        <end position="11"/>
    </location>
</feature>
<sequence>MIKQHLEHIEKQAVTMHGHN</sequence>
<dbReference type="AlphaFoldDB" id="A0A0A9FCG9"/>
<evidence type="ECO:0000256" key="1">
    <source>
        <dbReference type="SAM" id="MobiDB-lite"/>
    </source>
</evidence>
<reference evidence="2" key="1">
    <citation type="submission" date="2014-09" db="EMBL/GenBank/DDBJ databases">
        <authorList>
            <person name="Magalhaes I.L.F."/>
            <person name="Oliveira U."/>
            <person name="Santos F.R."/>
            <person name="Vidigal T.H.D.A."/>
            <person name="Brescovit A.D."/>
            <person name="Santos A.J."/>
        </authorList>
    </citation>
    <scope>NUCLEOTIDE SEQUENCE</scope>
    <source>
        <tissue evidence="2">Shoot tissue taken approximately 20 cm above the soil surface</tissue>
    </source>
</reference>
<protein>
    <submittedName>
        <fullName evidence="2">Uncharacterized protein</fullName>
    </submittedName>
</protein>
<dbReference type="EMBL" id="GBRH01190060">
    <property type="protein sequence ID" value="JAE07836.1"/>
    <property type="molecule type" value="Transcribed_RNA"/>
</dbReference>
<organism evidence="2">
    <name type="scientific">Arundo donax</name>
    <name type="common">Giant reed</name>
    <name type="synonym">Donax arundinaceus</name>
    <dbReference type="NCBI Taxonomy" id="35708"/>
    <lineage>
        <taxon>Eukaryota</taxon>
        <taxon>Viridiplantae</taxon>
        <taxon>Streptophyta</taxon>
        <taxon>Embryophyta</taxon>
        <taxon>Tracheophyta</taxon>
        <taxon>Spermatophyta</taxon>
        <taxon>Magnoliopsida</taxon>
        <taxon>Liliopsida</taxon>
        <taxon>Poales</taxon>
        <taxon>Poaceae</taxon>
        <taxon>PACMAD clade</taxon>
        <taxon>Arundinoideae</taxon>
        <taxon>Arundineae</taxon>
        <taxon>Arundo</taxon>
    </lineage>
</organism>
<reference evidence="2" key="2">
    <citation type="journal article" date="2015" name="Data Brief">
        <title>Shoot transcriptome of the giant reed, Arundo donax.</title>
        <authorList>
            <person name="Barrero R.A."/>
            <person name="Guerrero F.D."/>
            <person name="Moolhuijzen P."/>
            <person name="Goolsby J.A."/>
            <person name="Tidwell J."/>
            <person name="Bellgard S.E."/>
            <person name="Bellgard M.I."/>
        </authorList>
    </citation>
    <scope>NUCLEOTIDE SEQUENCE</scope>
    <source>
        <tissue evidence="2">Shoot tissue taken approximately 20 cm above the soil surface</tissue>
    </source>
</reference>
<proteinExistence type="predicted"/>